<organism evidence="1 2">
    <name type="scientific">Argiope bruennichi</name>
    <name type="common">Wasp spider</name>
    <name type="synonym">Aranea bruennichi</name>
    <dbReference type="NCBI Taxonomy" id="94029"/>
    <lineage>
        <taxon>Eukaryota</taxon>
        <taxon>Metazoa</taxon>
        <taxon>Ecdysozoa</taxon>
        <taxon>Arthropoda</taxon>
        <taxon>Chelicerata</taxon>
        <taxon>Arachnida</taxon>
        <taxon>Araneae</taxon>
        <taxon>Araneomorphae</taxon>
        <taxon>Entelegynae</taxon>
        <taxon>Araneoidea</taxon>
        <taxon>Araneidae</taxon>
        <taxon>Argiope</taxon>
    </lineage>
</organism>
<protein>
    <submittedName>
        <fullName evidence="1">Histone-lysine N-methyltransferase SETMAR like protein</fullName>
    </submittedName>
</protein>
<dbReference type="Proteomes" id="UP000807504">
    <property type="component" value="Unassembled WGS sequence"/>
</dbReference>
<dbReference type="GO" id="GO:0003676">
    <property type="term" value="F:nucleic acid binding"/>
    <property type="evidence" value="ECO:0007669"/>
    <property type="project" value="InterPro"/>
</dbReference>
<dbReference type="InterPro" id="IPR052709">
    <property type="entry name" value="Transposase-MT_Hybrid"/>
</dbReference>
<comment type="caution">
    <text evidence="1">The sequence shown here is derived from an EMBL/GenBank/DDBJ whole genome shotgun (WGS) entry which is preliminary data.</text>
</comment>
<gene>
    <name evidence="1" type="ORF">HNY73_010692</name>
</gene>
<proteinExistence type="predicted"/>
<dbReference type="PANTHER" id="PTHR46060:SF1">
    <property type="entry name" value="MARINER MOS1 TRANSPOSASE-LIKE PROTEIN"/>
    <property type="match status" value="1"/>
</dbReference>
<reference evidence="1" key="1">
    <citation type="journal article" date="2020" name="bioRxiv">
        <title>Chromosome-level reference genome of the European wasp spider Argiope bruennichi: a resource for studies on range expansion and evolutionary adaptation.</title>
        <authorList>
            <person name="Sheffer M.M."/>
            <person name="Hoppe A."/>
            <person name="Krehenwinkel H."/>
            <person name="Uhl G."/>
            <person name="Kuss A.W."/>
            <person name="Jensen L."/>
            <person name="Jensen C."/>
            <person name="Gillespie R.G."/>
            <person name="Hoff K.J."/>
            <person name="Prost S."/>
        </authorList>
    </citation>
    <scope>NUCLEOTIDE SEQUENCE</scope>
</reference>
<dbReference type="InterPro" id="IPR036397">
    <property type="entry name" value="RNaseH_sf"/>
</dbReference>
<reference evidence="1" key="2">
    <citation type="submission" date="2020-06" db="EMBL/GenBank/DDBJ databases">
        <authorList>
            <person name="Sheffer M."/>
        </authorList>
    </citation>
    <scope>NUCLEOTIDE SEQUENCE</scope>
</reference>
<evidence type="ECO:0000313" key="2">
    <source>
        <dbReference type="Proteomes" id="UP000807504"/>
    </source>
</evidence>
<sequence>MKREQDGHQPPLQMNNIQQAREMVLANRRITIDEVASALNISHGSAHEIIHDELGFHKVCARWVPRQLTAEHKLIRVRVCQRLLSRFSNKGDAFLSRIVTGDETWVHHYEPGSKRQRMQWKHPGSPTKKKFKTGPSAGKVMCFGGCVFV</sequence>
<name>A0A8T0F4A2_ARGBR</name>
<accession>A0A8T0F4A2</accession>
<dbReference type="Gene3D" id="3.30.420.10">
    <property type="entry name" value="Ribonuclease H-like superfamily/Ribonuclease H"/>
    <property type="match status" value="1"/>
</dbReference>
<dbReference type="AlphaFoldDB" id="A0A8T0F4A2"/>
<dbReference type="EMBL" id="JABXBU010000030">
    <property type="protein sequence ID" value="KAF8785105.1"/>
    <property type="molecule type" value="Genomic_DNA"/>
</dbReference>
<evidence type="ECO:0000313" key="1">
    <source>
        <dbReference type="EMBL" id="KAF8785105.1"/>
    </source>
</evidence>
<dbReference type="PANTHER" id="PTHR46060">
    <property type="entry name" value="MARINER MOS1 TRANSPOSASE-LIKE PROTEIN"/>
    <property type="match status" value="1"/>
</dbReference>
<keyword evidence="2" id="KW-1185">Reference proteome</keyword>